<dbReference type="HAMAP" id="MF_00911">
    <property type="entry name" value="FtsQ_subfam"/>
    <property type="match status" value="1"/>
</dbReference>
<feature type="region of interest" description="Disordered" evidence="10">
    <location>
        <begin position="1"/>
        <end position="48"/>
    </location>
</feature>
<comment type="function">
    <text evidence="9">Essential cell division protein.</text>
</comment>
<dbReference type="GO" id="GO:0090529">
    <property type="term" value="P:cell septum assembly"/>
    <property type="evidence" value="ECO:0007669"/>
    <property type="project" value="InterPro"/>
</dbReference>
<evidence type="ECO:0000256" key="10">
    <source>
        <dbReference type="SAM" id="MobiDB-lite"/>
    </source>
</evidence>
<dbReference type="Pfam" id="PF03799">
    <property type="entry name" value="FtsQ_DivIB_C"/>
    <property type="match status" value="1"/>
</dbReference>
<protein>
    <recommendedName>
        <fullName evidence="9">Cell division protein FtsQ</fullName>
    </recommendedName>
</protein>
<reference evidence="12 13" key="1">
    <citation type="submission" date="2016-04" db="EMBL/GenBank/DDBJ databases">
        <authorList>
            <person name="Evans L.H."/>
            <person name="Alamgir A."/>
            <person name="Owens N."/>
            <person name="Weber N.D."/>
            <person name="Virtaneva K."/>
            <person name="Barbian K."/>
            <person name="Babar A."/>
            <person name="Rosenke K."/>
        </authorList>
    </citation>
    <scope>NUCLEOTIDE SEQUENCE [LARGE SCALE GENOMIC DNA]</scope>
    <source>
        <strain evidence="12 13">PMB02</strain>
    </source>
</reference>
<evidence type="ECO:0000256" key="5">
    <source>
        <dbReference type="ARBA" id="ARBA00022692"/>
    </source>
</evidence>
<name>A0A179S2Y0_9HYPH</name>
<gene>
    <name evidence="9" type="primary">ftsQ</name>
    <name evidence="12" type="ORF">A5481_23285</name>
</gene>
<evidence type="ECO:0000259" key="11">
    <source>
        <dbReference type="PROSITE" id="PS51779"/>
    </source>
</evidence>
<evidence type="ECO:0000256" key="7">
    <source>
        <dbReference type="ARBA" id="ARBA00023136"/>
    </source>
</evidence>
<keyword evidence="8 9" id="KW-0131">Cell cycle</keyword>
<dbReference type="InterPro" id="IPR026579">
    <property type="entry name" value="FtsQ"/>
</dbReference>
<dbReference type="OrthoDB" id="9783091at2"/>
<keyword evidence="3 9" id="KW-0997">Cell inner membrane</keyword>
<keyword evidence="5 9" id="KW-0812">Transmembrane</keyword>
<dbReference type="InterPro" id="IPR034746">
    <property type="entry name" value="POTRA"/>
</dbReference>
<dbReference type="GO" id="GO:0043093">
    <property type="term" value="P:FtsZ-dependent cytokinesis"/>
    <property type="evidence" value="ECO:0007669"/>
    <property type="project" value="UniProtKB-UniRule"/>
</dbReference>
<evidence type="ECO:0000256" key="1">
    <source>
        <dbReference type="ARBA" id="ARBA00004370"/>
    </source>
</evidence>
<dbReference type="Proteomes" id="UP000078316">
    <property type="component" value="Unassembled WGS sequence"/>
</dbReference>
<accession>A0A179S2Y0</accession>
<comment type="caution">
    <text evidence="12">The sequence shown here is derived from an EMBL/GenBank/DDBJ whole genome shotgun (WGS) entry which is preliminary data.</text>
</comment>
<evidence type="ECO:0000256" key="2">
    <source>
        <dbReference type="ARBA" id="ARBA00022475"/>
    </source>
</evidence>
<keyword evidence="4 9" id="KW-0132">Cell division</keyword>
<feature type="domain" description="POTRA" evidence="11">
    <location>
        <begin position="124"/>
        <end position="192"/>
    </location>
</feature>
<keyword evidence="2 9" id="KW-1003">Cell membrane</keyword>
<dbReference type="GO" id="GO:0005886">
    <property type="term" value="C:plasma membrane"/>
    <property type="evidence" value="ECO:0007669"/>
    <property type="project" value="UniProtKB-SubCell"/>
</dbReference>
<evidence type="ECO:0000256" key="8">
    <source>
        <dbReference type="ARBA" id="ARBA00023306"/>
    </source>
</evidence>
<evidence type="ECO:0000313" key="13">
    <source>
        <dbReference type="Proteomes" id="UP000078316"/>
    </source>
</evidence>
<dbReference type="EMBL" id="LWHQ01000047">
    <property type="protein sequence ID" value="OAS20038.1"/>
    <property type="molecule type" value="Genomic_DNA"/>
</dbReference>
<dbReference type="GO" id="GO:0032153">
    <property type="term" value="C:cell division site"/>
    <property type="evidence" value="ECO:0007669"/>
    <property type="project" value="UniProtKB-UniRule"/>
</dbReference>
<comment type="subcellular location">
    <subcellularLocation>
        <location evidence="9">Cell inner membrane</location>
        <topology evidence="9">Single-pass type II membrane protein</topology>
    </subcellularLocation>
    <subcellularLocation>
        <location evidence="1">Membrane</location>
    </subcellularLocation>
    <text evidence="9">Localizes to the division septum.</text>
</comment>
<evidence type="ECO:0000256" key="4">
    <source>
        <dbReference type="ARBA" id="ARBA00022618"/>
    </source>
</evidence>
<dbReference type="Gene3D" id="3.40.50.11690">
    <property type="entry name" value="Cell division protein FtsQ/DivIB"/>
    <property type="match status" value="1"/>
</dbReference>
<dbReference type="PROSITE" id="PS51779">
    <property type="entry name" value="POTRA"/>
    <property type="match status" value="1"/>
</dbReference>
<feature type="transmembrane region" description="Helical" evidence="9">
    <location>
        <begin position="85"/>
        <end position="105"/>
    </location>
</feature>
<dbReference type="STRING" id="427683.A5481_23285"/>
<dbReference type="AlphaFoldDB" id="A0A179S2Y0"/>
<dbReference type="RefSeq" id="WP_048435632.1">
    <property type="nucleotide sequence ID" value="NZ_LWHQ01000047.1"/>
</dbReference>
<comment type="similarity">
    <text evidence="9">Belongs to the FtsQ/DivIB family. FtsQ subfamily.</text>
</comment>
<dbReference type="PANTHER" id="PTHR35851:SF1">
    <property type="entry name" value="CELL DIVISION PROTEIN FTSQ"/>
    <property type="match status" value="1"/>
</dbReference>
<dbReference type="InterPro" id="IPR005548">
    <property type="entry name" value="Cell_div_FtsQ/DivIB_C"/>
</dbReference>
<evidence type="ECO:0000256" key="9">
    <source>
        <dbReference type="HAMAP-Rule" id="MF_00911"/>
    </source>
</evidence>
<proteinExistence type="inferred from homology"/>
<dbReference type="Pfam" id="PF08478">
    <property type="entry name" value="POTRA_1"/>
    <property type="match status" value="1"/>
</dbReference>
<organism evidence="12 13">
    <name type="scientific">Methylobacterium platani</name>
    <dbReference type="NCBI Taxonomy" id="427683"/>
    <lineage>
        <taxon>Bacteria</taxon>
        <taxon>Pseudomonadati</taxon>
        <taxon>Pseudomonadota</taxon>
        <taxon>Alphaproteobacteria</taxon>
        <taxon>Hyphomicrobiales</taxon>
        <taxon>Methylobacteriaceae</taxon>
        <taxon>Methylobacterium</taxon>
    </lineage>
</organism>
<keyword evidence="6 9" id="KW-1133">Transmembrane helix</keyword>
<evidence type="ECO:0000313" key="12">
    <source>
        <dbReference type="EMBL" id="OAS20038.1"/>
    </source>
</evidence>
<dbReference type="InterPro" id="IPR013685">
    <property type="entry name" value="POTRA_FtsQ_type"/>
</dbReference>
<dbReference type="PANTHER" id="PTHR35851">
    <property type="entry name" value="CELL DIVISION PROTEIN FTSQ"/>
    <property type="match status" value="1"/>
</dbReference>
<sequence length="340" mass="36559">MDGGGRFPEPLTVAGYAGEEAGTPAPQPGMAPAWSGPSSREARPGESRLGESLAARVLPRFLRRRRASVAVPIERRMPRHLGMGLAFGFFGLVAAAGFVSGGGYAEISARYGTPLDMAARALGFGLDKVTISGLVQLRSAEILQAAGIDQRNSLPFLSVVDVRDRLSSVPLIGGVSVRKIYPRELLITLTEREPSALWQRNGEIAVIAADGTVIDQMRDGRFADLPLVVGEEANLRTKDYLALLDAAGPLKDRIRAGTLVSGRRWTLKLDGIDVRLPETGAREAVARLVKLEAESSLLEKDIIAVDLRLPDRVVVRLTEEGAAARLEAQKKKQKPKGTET</sequence>
<dbReference type="Gene3D" id="3.10.20.310">
    <property type="entry name" value="membrane protein fhac"/>
    <property type="match status" value="1"/>
</dbReference>
<dbReference type="InterPro" id="IPR045335">
    <property type="entry name" value="FtsQ_C_sf"/>
</dbReference>
<evidence type="ECO:0000256" key="6">
    <source>
        <dbReference type="ARBA" id="ARBA00022989"/>
    </source>
</evidence>
<keyword evidence="7 9" id="KW-0472">Membrane</keyword>
<evidence type="ECO:0000256" key="3">
    <source>
        <dbReference type="ARBA" id="ARBA00022519"/>
    </source>
</evidence>